<reference evidence="1" key="1">
    <citation type="submission" date="2021-01" db="EMBL/GenBank/DDBJ databases">
        <title>Genome public.</title>
        <authorList>
            <person name="Liu C."/>
            <person name="Sun Q."/>
        </authorList>
    </citation>
    <scope>NUCLEOTIDE SEQUENCE</scope>
    <source>
        <strain evidence="1">M6</strain>
    </source>
</reference>
<evidence type="ECO:0000313" key="1">
    <source>
        <dbReference type="EMBL" id="MBK6088067.1"/>
    </source>
</evidence>
<gene>
    <name evidence="1" type="ORF">JKK62_05280</name>
</gene>
<organism evidence="1 2">
    <name type="scientific">Ruminococcus difficilis</name>
    <dbReference type="NCBI Taxonomy" id="2763069"/>
    <lineage>
        <taxon>Bacteria</taxon>
        <taxon>Bacillati</taxon>
        <taxon>Bacillota</taxon>
        <taxon>Clostridia</taxon>
        <taxon>Eubacteriales</taxon>
        <taxon>Oscillospiraceae</taxon>
        <taxon>Ruminococcus</taxon>
    </lineage>
</organism>
<evidence type="ECO:0000313" key="2">
    <source>
        <dbReference type="Proteomes" id="UP000633365"/>
    </source>
</evidence>
<proteinExistence type="predicted"/>
<keyword evidence="2" id="KW-1185">Reference proteome</keyword>
<dbReference type="EMBL" id="JAEQMG010000048">
    <property type="protein sequence ID" value="MBK6088067.1"/>
    <property type="molecule type" value="Genomic_DNA"/>
</dbReference>
<protein>
    <recommendedName>
        <fullName evidence="3">Spore coat protein</fullName>
    </recommendedName>
</protein>
<comment type="caution">
    <text evidence="1">The sequence shown here is derived from an EMBL/GenBank/DDBJ whole genome shotgun (WGS) entry which is preliminary data.</text>
</comment>
<dbReference type="RefSeq" id="WP_186832929.1">
    <property type="nucleotide sequence ID" value="NZ_JAEQMG010000048.1"/>
</dbReference>
<accession>A0A934TYW7</accession>
<evidence type="ECO:0008006" key="3">
    <source>
        <dbReference type="Google" id="ProtNLM"/>
    </source>
</evidence>
<sequence>MTDKELLYIEDALGHEQYFQQKCKETAQNLSDPELKTCVEDLTTRHSRIFDRFYSLL</sequence>
<name>A0A934TYW7_9FIRM</name>
<dbReference type="Proteomes" id="UP000633365">
    <property type="component" value="Unassembled WGS sequence"/>
</dbReference>
<dbReference type="AlphaFoldDB" id="A0A934TYW7"/>